<dbReference type="PANTHER" id="PTHR43785">
    <property type="entry name" value="GAMMA-GLUTAMYLPUTRESCINE SYNTHETASE"/>
    <property type="match status" value="1"/>
</dbReference>
<dbReference type="AlphaFoldDB" id="A0A382AUD9"/>
<evidence type="ECO:0000256" key="3">
    <source>
        <dbReference type="ARBA" id="ARBA00022840"/>
    </source>
</evidence>
<dbReference type="Gene3D" id="3.30.590.10">
    <property type="entry name" value="Glutamine synthetase/guanido kinase, catalytic domain"/>
    <property type="match status" value="1"/>
</dbReference>
<dbReference type="Pfam" id="PF00120">
    <property type="entry name" value="Gln-synt_C"/>
    <property type="match status" value="1"/>
</dbReference>
<dbReference type="GO" id="GO:0005524">
    <property type="term" value="F:ATP binding"/>
    <property type="evidence" value="ECO:0007669"/>
    <property type="project" value="UniProtKB-KW"/>
</dbReference>
<dbReference type="GO" id="GO:0004356">
    <property type="term" value="F:glutamine synthetase activity"/>
    <property type="evidence" value="ECO:0007669"/>
    <property type="project" value="InterPro"/>
</dbReference>
<dbReference type="EMBL" id="UINC01026890">
    <property type="protein sequence ID" value="SVB05156.1"/>
    <property type="molecule type" value="Genomic_DNA"/>
</dbReference>
<keyword evidence="3" id="KW-0067">ATP-binding</keyword>
<dbReference type="InterPro" id="IPR036651">
    <property type="entry name" value="Gln_synt_N_sf"/>
</dbReference>
<reference evidence="6" key="1">
    <citation type="submission" date="2018-05" db="EMBL/GenBank/DDBJ databases">
        <authorList>
            <person name="Lanie J.A."/>
            <person name="Ng W.-L."/>
            <person name="Kazmierczak K.M."/>
            <person name="Andrzejewski T.M."/>
            <person name="Davidsen T.M."/>
            <person name="Wayne K.J."/>
            <person name="Tettelin H."/>
            <person name="Glass J.I."/>
            <person name="Rusch D."/>
            <person name="Podicherti R."/>
            <person name="Tsui H.-C.T."/>
            <person name="Winkler M.E."/>
        </authorList>
    </citation>
    <scope>NUCLEOTIDE SEQUENCE</scope>
</reference>
<feature type="non-terminal residue" evidence="6">
    <location>
        <position position="1"/>
    </location>
</feature>
<dbReference type="SUPFAM" id="SSF55931">
    <property type="entry name" value="Glutamine synthetase/guanido kinase"/>
    <property type="match status" value="1"/>
</dbReference>
<evidence type="ECO:0000256" key="1">
    <source>
        <dbReference type="ARBA" id="ARBA00022598"/>
    </source>
</evidence>
<gene>
    <name evidence="6" type="ORF">METZ01_LOCUS158010</name>
</gene>
<protein>
    <submittedName>
        <fullName evidence="6">Uncharacterized protein</fullName>
    </submittedName>
</protein>
<dbReference type="InterPro" id="IPR008147">
    <property type="entry name" value="Gln_synt_N"/>
</dbReference>
<keyword evidence="1" id="KW-0436">Ligase</keyword>
<keyword evidence="2" id="KW-0547">Nucleotide-binding</keyword>
<dbReference type="PROSITE" id="PS51987">
    <property type="entry name" value="GS_CATALYTIC"/>
    <property type="match status" value="1"/>
</dbReference>
<proteinExistence type="predicted"/>
<organism evidence="6">
    <name type="scientific">marine metagenome</name>
    <dbReference type="NCBI Taxonomy" id="408172"/>
    <lineage>
        <taxon>unclassified sequences</taxon>
        <taxon>metagenomes</taxon>
        <taxon>ecological metagenomes</taxon>
    </lineage>
</organism>
<evidence type="ECO:0000259" key="5">
    <source>
        <dbReference type="PROSITE" id="PS51987"/>
    </source>
</evidence>
<sequence length="452" mass="51038">MPSLFKKVQIASIDELESYITKYPQTKYIDAVLCDISGIIRGKRMPAKDAKKLFISGVQFCYSTFLLDASGYCPNAEGRGFTDGDPDATFYPIAGTLQPMPWHKDSLGQVMITIQDDTRYNSIVDPRNVLAKVWEHFDDLNLTAKVAFELEFYLFDLRKNLNEKPQAPTSKRNKRKSEGTQVYGMSELDDFYDFLEDVNKFCTDQNIPATTASSEFAPGQFEINLDHTSDLLKAADDSALLRRVVKETAIVHGYEASFISKPFVDQVGSGMHVHASLFDHSNNNIFESSKEEGSKELSYAIAGLQSTMYEAFAIFASNKNSYRRFEPDQFVPVNNSWGPNNRSVAFRIPTGSKQARRIEHRVAGAESNPYLVLAAILAGIHYGLKNRLKPLSESRTDNACVDRDPQMPNNIEEALQLLEQSQILKNYLSDEYIKIFVDLKRKEQESFNAEIS</sequence>
<dbReference type="SUPFAM" id="SSF54368">
    <property type="entry name" value="Glutamine synthetase, N-terminal domain"/>
    <property type="match status" value="1"/>
</dbReference>
<dbReference type="PANTHER" id="PTHR43785:SF12">
    <property type="entry name" value="TYPE-1 GLUTAMINE SYNTHETASE 2"/>
    <property type="match status" value="1"/>
</dbReference>
<evidence type="ECO:0000313" key="6">
    <source>
        <dbReference type="EMBL" id="SVB05156.1"/>
    </source>
</evidence>
<accession>A0A382AUD9</accession>
<dbReference type="InterPro" id="IPR008146">
    <property type="entry name" value="Gln_synth_cat_dom"/>
</dbReference>
<evidence type="ECO:0000256" key="2">
    <source>
        <dbReference type="ARBA" id="ARBA00022741"/>
    </source>
</evidence>
<evidence type="ECO:0000259" key="4">
    <source>
        <dbReference type="PROSITE" id="PS51986"/>
    </source>
</evidence>
<dbReference type="InterPro" id="IPR014746">
    <property type="entry name" value="Gln_synth/guanido_kin_cat_dom"/>
</dbReference>
<feature type="domain" description="GS catalytic" evidence="5">
    <location>
        <begin position="126"/>
        <end position="452"/>
    </location>
</feature>
<feature type="domain" description="GS beta-grasp" evidence="4">
    <location>
        <begin position="24"/>
        <end position="119"/>
    </location>
</feature>
<dbReference type="GO" id="GO:0006542">
    <property type="term" value="P:glutamine biosynthetic process"/>
    <property type="evidence" value="ECO:0007669"/>
    <property type="project" value="InterPro"/>
</dbReference>
<feature type="non-terminal residue" evidence="6">
    <location>
        <position position="452"/>
    </location>
</feature>
<dbReference type="PROSITE" id="PS51986">
    <property type="entry name" value="GS_BETA_GRASP"/>
    <property type="match status" value="1"/>
</dbReference>
<dbReference type="SMART" id="SM01230">
    <property type="entry name" value="Gln-synt_C"/>
    <property type="match status" value="1"/>
</dbReference>
<name>A0A382AUD9_9ZZZZ</name>
<dbReference type="Gene3D" id="3.10.20.70">
    <property type="entry name" value="Glutamine synthetase, N-terminal domain"/>
    <property type="match status" value="1"/>
</dbReference>
<dbReference type="GO" id="GO:0006598">
    <property type="term" value="P:polyamine catabolic process"/>
    <property type="evidence" value="ECO:0007669"/>
    <property type="project" value="TreeGrafter"/>
</dbReference>